<evidence type="ECO:0000313" key="4">
    <source>
        <dbReference type="Proteomes" id="UP001207918"/>
    </source>
</evidence>
<dbReference type="RefSeq" id="WP_265765217.1">
    <property type="nucleotide sequence ID" value="NZ_JAGGJA010000003.1"/>
</dbReference>
<dbReference type="InterPro" id="IPR019734">
    <property type="entry name" value="TPR_rpt"/>
</dbReference>
<protein>
    <submittedName>
        <fullName evidence="3">VCBS repeat-containing protein</fullName>
    </submittedName>
</protein>
<dbReference type="InterPro" id="IPR028994">
    <property type="entry name" value="Integrin_alpha_N"/>
</dbReference>
<organism evidence="3 4">
    <name type="scientific">Fodinibius salsisoli</name>
    <dbReference type="NCBI Taxonomy" id="2820877"/>
    <lineage>
        <taxon>Bacteria</taxon>
        <taxon>Pseudomonadati</taxon>
        <taxon>Balneolota</taxon>
        <taxon>Balneolia</taxon>
        <taxon>Balneolales</taxon>
        <taxon>Balneolaceae</taxon>
        <taxon>Fodinibius</taxon>
    </lineage>
</organism>
<dbReference type="SMART" id="SM00028">
    <property type="entry name" value="TPR"/>
    <property type="match status" value="2"/>
</dbReference>
<accession>A0ABT3PLA7</accession>
<keyword evidence="4" id="KW-1185">Reference proteome</keyword>
<dbReference type="Proteomes" id="UP001207918">
    <property type="component" value="Unassembled WGS sequence"/>
</dbReference>
<keyword evidence="2" id="KW-0802">TPR repeat</keyword>
<dbReference type="Pfam" id="PF13181">
    <property type="entry name" value="TPR_8"/>
    <property type="match status" value="1"/>
</dbReference>
<keyword evidence="1" id="KW-0732">Signal</keyword>
<dbReference type="EMBL" id="JAGGJA010000003">
    <property type="protein sequence ID" value="MCW9706508.1"/>
    <property type="molecule type" value="Genomic_DNA"/>
</dbReference>
<reference evidence="3 4" key="1">
    <citation type="submission" date="2021-03" db="EMBL/GenBank/DDBJ databases">
        <title>Aliifodinibius sp. nov., a new bacterium isolated from saline soil.</title>
        <authorList>
            <person name="Galisteo C."/>
            <person name="De La Haba R."/>
            <person name="Sanchez-Porro C."/>
            <person name="Ventosa A."/>
        </authorList>
    </citation>
    <scope>NUCLEOTIDE SEQUENCE [LARGE SCALE GENOMIC DNA]</scope>
    <source>
        <strain evidence="3 4">1BSP15-2V2</strain>
    </source>
</reference>
<dbReference type="InterPro" id="IPR011990">
    <property type="entry name" value="TPR-like_helical_dom_sf"/>
</dbReference>
<dbReference type="SUPFAM" id="SSF48452">
    <property type="entry name" value="TPR-like"/>
    <property type="match status" value="1"/>
</dbReference>
<comment type="caution">
    <text evidence="3">The sequence shown here is derived from an EMBL/GenBank/DDBJ whole genome shotgun (WGS) entry which is preliminary data.</text>
</comment>
<evidence type="ECO:0000256" key="1">
    <source>
        <dbReference type="ARBA" id="ARBA00022729"/>
    </source>
</evidence>
<dbReference type="Gene3D" id="1.25.40.10">
    <property type="entry name" value="Tetratricopeptide repeat domain"/>
    <property type="match status" value="1"/>
</dbReference>
<dbReference type="PROSITE" id="PS50005">
    <property type="entry name" value="TPR"/>
    <property type="match status" value="1"/>
</dbReference>
<name>A0ABT3PLA7_9BACT</name>
<dbReference type="Pfam" id="PF13517">
    <property type="entry name" value="FG-GAP_3"/>
    <property type="match status" value="1"/>
</dbReference>
<dbReference type="InterPro" id="IPR013517">
    <property type="entry name" value="FG-GAP"/>
</dbReference>
<dbReference type="PANTHER" id="PTHR46580:SF4">
    <property type="entry name" value="ATP_GTP-BINDING PROTEIN"/>
    <property type="match status" value="1"/>
</dbReference>
<gene>
    <name evidence="3" type="ORF">J6I44_06560</name>
</gene>
<feature type="repeat" description="TPR" evidence="2">
    <location>
        <begin position="79"/>
        <end position="112"/>
    </location>
</feature>
<proteinExistence type="predicted"/>
<dbReference type="PANTHER" id="PTHR46580">
    <property type="entry name" value="SENSOR KINASE-RELATED"/>
    <property type="match status" value="1"/>
</dbReference>
<sequence>MHIFFNTMGKWSVKLLLTTLVVAGGYGCSTAPDKPDTESEKYKEAVSNFYVSLAAIQSDQVPFAVEKMEKVGESYPAEPAVWANLGIFAMRQGNFERATEQLKKAIDQAPENSDLQFLAGILESRKGNVEKSIEYLRRAAGLDGSNAKILFALADELERQNVEENAGDIRQLLEQILEQQSNNLVVLLETVRTAAKWGSQADLNQALQDLEKQSSSWPEQVQNQFEEQKNAILEKGGEDITFELAFLRNNLNQLPRFEHDLRQVQLPANQVGFLITEFLWMQNTGHLAAPTDSTLSFANTGEKAGQSARLFKAIGLADEQQVSTIRISGEEAIVDDMNTLDFPGSGSSPLPSAVVTTIDYNYDFLNDLVFAGSNGLKVYQQQEDSTFIDKTGSLGIAPSIINDSYFGSWGADIDLDGDLDIILSADNGTSRVLRNNGNGSFEVEQYFQNSEHIRDILWADFDLDGDPDIVARTRDGGLHLYRNERSEKFEWDDSFRVDGKVHAIDFGDLNSDGVFEIVSWQDDQIARTWYADSTSEWHTESFISLSDAPNSEARLFVADLDNNGALDLLASDEEGSRYWLTDQTMELSTEENSLPALVYGIGDRNGDSRLDLLGTSSERIASVWLNNSTVNYNARLIRPRSSRQTGDQRINSFGIGGQVESRTGMQYLKQPVTQPWVHIGLGTHKEAEVVRLIWPNGSTQTEFAELGYDSKILNEQILKGSCPWVMTYNGEQMEFVTDFIWRTALGLRINLQGEANVMHAIDWVKIDGEQLKSRDGFYDVRITAELWETHYFDHVYLMAVDHPEGTEVFVDERFVLPAPEQMLYTMKTVQPIASATDQDGKDVTDLVREKDGEYVDSFQLTPYQGLAEEHYLEVDLGENVGAEGPQKLIAAGWIYPTDTSINVALNQGDYPRPHGVRVEVPNGEGGWKVVHKDIGFPSGKNKEILIDIGGVFEPEAERKVRLYTNMEVYWDQIRLGVEQEQGDIQKTTIAAENTNLRYRGFSKLEQTDRFSPTVPNYQEIASSSARWLDLEGYYTRFGEVTELTQQQDDRYVIMNAGDELQFQFPELTTPREGWKRDFVLIGDGWIKDGDYNTIFSKTVRPLPYHGLKQYRDFPETLQDDPVYQKHKEDWAKYHTRYVSPDAFNTALRFK</sequence>
<evidence type="ECO:0000256" key="2">
    <source>
        <dbReference type="PROSITE-ProRule" id="PRU00339"/>
    </source>
</evidence>
<dbReference type="SUPFAM" id="SSF69318">
    <property type="entry name" value="Integrin alpha N-terminal domain"/>
    <property type="match status" value="1"/>
</dbReference>
<evidence type="ECO:0000313" key="3">
    <source>
        <dbReference type="EMBL" id="MCW9706508.1"/>
    </source>
</evidence>